<evidence type="ECO:0000259" key="3">
    <source>
        <dbReference type="Pfam" id="PF06722"/>
    </source>
</evidence>
<accession>G0S3K9</accession>
<proteinExistence type="predicted"/>
<dbReference type="OrthoDB" id="5835829at2759"/>
<dbReference type="Proteomes" id="UP000008066">
    <property type="component" value="Unassembled WGS sequence"/>
</dbReference>
<reference evidence="4 5" key="1">
    <citation type="journal article" date="2011" name="Cell">
        <title>Insight into structure and assembly of the nuclear pore complex by utilizing the genome of a eukaryotic thermophile.</title>
        <authorList>
            <person name="Amlacher S."/>
            <person name="Sarges P."/>
            <person name="Flemming D."/>
            <person name="van Noort V."/>
            <person name="Kunze R."/>
            <person name="Devos D.P."/>
            <person name="Arumugam M."/>
            <person name="Bork P."/>
            <person name="Hurt E."/>
        </authorList>
    </citation>
    <scope>NUCLEOTIDE SEQUENCE [LARGE SCALE GENOMIC DNA]</scope>
    <source>
        <strain evidence="5">DSM 1495 / CBS 144.50 / IMI 039719</strain>
    </source>
</reference>
<dbReference type="Gene3D" id="1.20.120.450">
    <property type="entry name" value="dinb family like domain"/>
    <property type="match status" value="1"/>
</dbReference>
<dbReference type="SUPFAM" id="SSF53756">
    <property type="entry name" value="UDP-Glycosyltransferase/glycogen phosphorylase"/>
    <property type="match status" value="1"/>
</dbReference>
<dbReference type="GO" id="GO:0016757">
    <property type="term" value="F:glycosyltransferase activity"/>
    <property type="evidence" value="ECO:0007669"/>
    <property type="project" value="UniProtKB-ARBA"/>
</dbReference>
<dbReference type="eggNOG" id="KOG4389">
    <property type="taxonomic scope" value="Eukaryota"/>
</dbReference>
<dbReference type="RefSeq" id="XP_006692632.1">
    <property type="nucleotide sequence ID" value="XM_006692569.1"/>
</dbReference>
<dbReference type="Pfam" id="PF06722">
    <property type="entry name" value="EryCIII-like_C"/>
    <property type="match status" value="1"/>
</dbReference>
<evidence type="ECO:0000313" key="4">
    <source>
        <dbReference type="EMBL" id="EGS20336.1"/>
    </source>
</evidence>
<dbReference type="Pfam" id="PF09351">
    <property type="entry name" value="DUF1993"/>
    <property type="match status" value="1"/>
</dbReference>
<keyword evidence="4" id="KW-0808">Transferase</keyword>
<evidence type="ECO:0000256" key="1">
    <source>
        <dbReference type="SAM" id="MobiDB-lite"/>
    </source>
</evidence>
<keyword evidence="5" id="KW-1185">Reference proteome</keyword>
<gene>
    <name evidence="4" type="ORF">CTHT_0021630</name>
</gene>
<protein>
    <submittedName>
        <fullName evidence="4">Transferase-like protein</fullName>
    </submittedName>
</protein>
<dbReference type="Pfam" id="PF00135">
    <property type="entry name" value="COesterase"/>
    <property type="match status" value="1"/>
</dbReference>
<dbReference type="InterPro" id="IPR050309">
    <property type="entry name" value="Type-B_Carboxylest/Lipase"/>
</dbReference>
<feature type="region of interest" description="Disordered" evidence="1">
    <location>
        <begin position="1063"/>
        <end position="1097"/>
    </location>
</feature>
<dbReference type="ESTHER" id="chatd-g0s3k9">
    <property type="family name" value="Fungal_carboxylesterase_lipase"/>
</dbReference>
<dbReference type="SUPFAM" id="SSF53474">
    <property type="entry name" value="alpha/beta-Hydrolases"/>
    <property type="match status" value="1"/>
</dbReference>
<sequence>MTKLLLATNTEFGQANVFLAVCHALQQLDPDIELHITSFAPLAKHIENASNFSIRTARQTHGPEINPRPWIFHPLHGTTMVQALWNINGNSIPPGLVARPGFSTCRKIMATGMTVLLPWKPEEFVETYKELEGVVKEVGADLVVVDCLFSHGLTVCQKLGVKYLVLSPNTLKEFAAFKQPWAAVVWKYPTMCSGIPFPVPWYLISLNVLYFTLQMVYAVLDTRTRALKAHVKKILGFSVGLGSKIHALLGKELDDDRVRIIDWIKPQPIAVLQTGAVVVSVNHGGANSYNDAIISGVPQVTLPTWLDCYDFANRVEYLGIGRWGSRTAAPSCASDELGPVLLDVVLGERAESYRRKAQEIAALCAKTPGSFVAACAILGEVGEQKDSFLAQRHGADRIRGRVRARNAAKASRDMRFPDIEEGIRVVPTTMALLKWLTTLTFASSLALGSPAARQETTDIADEWVSELIANLTEVDSSLKRRGLLGCSYNNRNLVVDLGYAKYRAHTMPLRVSTPGKGKRSFTIHENSAQVLTLESIRYAAPPTGNKRWQPPFPPAYQGSTPIDASQFGAVCPQFMPSIPGSQPIPGGDEDCLFLNVYAPPNARNLPVLVYIHEGGYGFGDGTRDLSDFINANEKGVIGVTIQYRLGAFGWLSSAEVKQKGVVNAGMLDQAFALAWIKTHICKFGGDPTKITISGESASGGSVMYHTMAVGGNLGTLLFNQGIAASPYLPFQYKYDDPEPTSKYYAFSAAAGCPSSGNVFNCLVSKDSETLKLASFNVTQSSTYGYWGFWPVTDNVYIQKRPSQQLPSKKVNGKKLLVGHNANEGGLFVPPSITTESDLIFWLQQQFPNLSTAQLNTILAANPNSANTDPSGPHFETNGLTGPTAVEVAQDANGQQQRGNNIYAEQVFVCPAYWMADSFVNPSKGQSSWLYQYSVPYAYHSSDISAYFGPPTTNQPADFILAFRRIWGNFVRTGNPSISAEIANGASSPNPSAPHPATNWPVWSNSNPQLLNLNTTGGTPYQEQLMWGPFVTQFQDALNDISLAPADVWEGGRRSRSMGMLHARSGASSDTFDGNCDREKESRSCNPEKEDVHEEDSEYKIAHNTKRHSDLRADQIPSLHKLRNPTMATVTRLLTVFRSGLATLDHILTVAEEHARSKGLDPDAEYPNARLIEDMLPLTFQVQNATKTVRVTLGRIEGKEYEAWEDNEKTISDLKARVQKARKLVEGTLARQEEVDKRAEEAVDLALGPNVLKTTAVESLFQHSIPNFFFHLNIAYAILRHKGVPIGKRDYILSFVQVA</sequence>
<dbReference type="Gene3D" id="3.40.50.2000">
    <property type="entry name" value="Glycogen Phosphorylase B"/>
    <property type="match status" value="1"/>
</dbReference>
<dbReference type="InterPro" id="IPR010610">
    <property type="entry name" value="EryCIII-like_C"/>
</dbReference>
<dbReference type="InterPro" id="IPR002018">
    <property type="entry name" value="CarbesteraseB"/>
</dbReference>
<dbReference type="InterPro" id="IPR034660">
    <property type="entry name" value="DinB/YfiT-like"/>
</dbReference>
<dbReference type="PROSITE" id="PS00941">
    <property type="entry name" value="CARBOXYLESTERASE_B_2"/>
    <property type="match status" value="1"/>
</dbReference>
<dbReference type="HOGENOM" id="CLU_261685_0_0_1"/>
<dbReference type="Gene3D" id="3.40.50.1820">
    <property type="entry name" value="alpha/beta hydrolase"/>
    <property type="match status" value="1"/>
</dbReference>
<dbReference type="PANTHER" id="PTHR11559">
    <property type="entry name" value="CARBOXYLESTERASE"/>
    <property type="match status" value="1"/>
</dbReference>
<evidence type="ECO:0000259" key="2">
    <source>
        <dbReference type="Pfam" id="PF00135"/>
    </source>
</evidence>
<dbReference type="KEGG" id="cthr:CTHT_0021630"/>
<dbReference type="InterPro" id="IPR019819">
    <property type="entry name" value="Carboxylesterase_B_CS"/>
</dbReference>
<dbReference type="InterPro" id="IPR029058">
    <property type="entry name" value="AB_hydrolase_fold"/>
</dbReference>
<dbReference type="GeneID" id="18256201"/>
<feature type="domain" description="Erythromycin biosynthesis protein CIII-like C-terminal" evidence="3">
    <location>
        <begin position="256"/>
        <end position="367"/>
    </location>
</feature>
<dbReference type="InterPro" id="IPR018531">
    <property type="entry name" value="DUF1993"/>
</dbReference>
<name>G0S3K9_CHATD</name>
<dbReference type="EMBL" id="GL988041">
    <property type="protein sequence ID" value="EGS20336.1"/>
    <property type="molecule type" value="Genomic_DNA"/>
</dbReference>
<feature type="domain" description="Carboxylesterase type B" evidence="2">
    <location>
        <begin position="526"/>
        <end position="1016"/>
    </location>
</feature>
<organism evidence="5">
    <name type="scientific">Chaetomium thermophilum (strain DSM 1495 / CBS 144.50 / IMI 039719)</name>
    <name type="common">Thermochaetoides thermophila</name>
    <dbReference type="NCBI Taxonomy" id="759272"/>
    <lineage>
        <taxon>Eukaryota</taxon>
        <taxon>Fungi</taxon>
        <taxon>Dikarya</taxon>
        <taxon>Ascomycota</taxon>
        <taxon>Pezizomycotina</taxon>
        <taxon>Sordariomycetes</taxon>
        <taxon>Sordariomycetidae</taxon>
        <taxon>Sordariales</taxon>
        <taxon>Chaetomiaceae</taxon>
        <taxon>Thermochaetoides</taxon>
    </lineage>
</organism>
<feature type="compositionally biased region" description="Basic and acidic residues" evidence="1">
    <location>
        <begin position="1074"/>
        <end position="1091"/>
    </location>
</feature>
<evidence type="ECO:0000313" key="5">
    <source>
        <dbReference type="Proteomes" id="UP000008066"/>
    </source>
</evidence>
<dbReference type="SUPFAM" id="SSF109854">
    <property type="entry name" value="DinB/YfiT-like putative metalloenzymes"/>
    <property type="match status" value="1"/>
</dbReference>